<dbReference type="Proteomes" id="UP000005546">
    <property type="component" value="Unassembled WGS sequence"/>
</dbReference>
<dbReference type="EMBL" id="AFBR01000036">
    <property type="protein sequence ID" value="EGG54642.1"/>
    <property type="molecule type" value="Genomic_DNA"/>
</dbReference>
<dbReference type="HOGENOM" id="CLU_3274075_0_0_10"/>
<evidence type="ECO:0000313" key="1">
    <source>
        <dbReference type="EMBL" id="EGG54642.1"/>
    </source>
</evidence>
<keyword evidence="2" id="KW-1185">Reference proteome</keyword>
<protein>
    <submittedName>
        <fullName evidence="1">Uncharacterized protein</fullName>
    </submittedName>
</protein>
<gene>
    <name evidence="1" type="ORF">HMPREF9442_01434</name>
</gene>
<dbReference type="STRING" id="762982.HMPREF9442_01434"/>
<proteinExistence type="predicted"/>
<accession>F3QTB7</accession>
<comment type="caution">
    <text evidence="1">The sequence shown here is derived from an EMBL/GenBank/DDBJ whole genome shotgun (WGS) entry which is preliminary data.</text>
</comment>
<sequence length="41" mass="4645">MKIEINASNIVNHALFYVFGAISIKIRNTGATYVKRKCVFL</sequence>
<evidence type="ECO:0000313" key="2">
    <source>
        <dbReference type="Proteomes" id="UP000005546"/>
    </source>
</evidence>
<reference evidence="1 2" key="1">
    <citation type="submission" date="2011-02" db="EMBL/GenBank/DDBJ databases">
        <authorList>
            <person name="Weinstock G."/>
            <person name="Sodergren E."/>
            <person name="Clifton S."/>
            <person name="Fulton L."/>
            <person name="Fulton B."/>
            <person name="Courtney L."/>
            <person name="Fronick C."/>
            <person name="Harrison M."/>
            <person name="Strong C."/>
            <person name="Farmer C."/>
            <person name="Delahaunty K."/>
            <person name="Markovic C."/>
            <person name="Hall O."/>
            <person name="Minx P."/>
            <person name="Tomlinson C."/>
            <person name="Mitreva M."/>
            <person name="Hou S."/>
            <person name="Chen J."/>
            <person name="Wollam A."/>
            <person name="Pepin K.H."/>
            <person name="Johnson M."/>
            <person name="Bhonagiri V."/>
            <person name="Zhang X."/>
            <person name="Suruliraj S."/>
            <person name="Warren W."/>
            <person name="Chinwalla A."/>
            <person name="Mardis E.R."/>
            <person name="Wilson R.K."/>
        </authorList>
    </citation>
    <scope>NUCLEOTIDE SEQUENCE [LARGE SCALE GENOMIC DNA]</scope>
    <source>
        <strain evidence="1 2">YIT 11841</strain>
    </source>
</reference>
<name>F3QTB7_9BACT</name>
<organism evidence="1 2">
    <name type="scientific">Paraprevotella xylaniphila YIT 11841</name>
    <dbReference type="NCBI Taxonomy" id="762982"/>
    <lineage>
        <taxon>Bacteria</taxon>
        <taxon>Pseudomonadati</taxon>
        <taxon>Bacteroidota</taxon>
        <taxon>Bacteroidia</taxon>
        <taxon>Bacteroidales</taxon>
        <taxon>Prevotellaceae</taxon>
        <taxon>Paraprevotella</taxon>
    </lineage>
</organism>
<dbReference type="AlphaFoldDB" id="F3QTB7"/>